<organism evidence="3 4">
    <name type="scientific">Candida boidinii</name>
    <name type="common">Yeast</name>
    <dbReference type="NCBI Taxonomy" id="5477"/>
    <lineage>
        <taxon>Eukaryota</taxon>
        <taxon>Fungi</taxon>
        <taxon>Dikarya</taxon>
        <taxon>Ascomycota</taxon>
        <taxon>Saccharomycotina</taxon>
        <taxon>Pichiomycetes</taxon>
        <taxon>Pichiales</taxon>
        <taxon>Pichiaceae</taxon>
        <taxon>Ogataea</taxon>
        <taxon>Ogataea/Candida clade</taxon>
    </lineage>
</organism>
<dbReference type="Proteomes" id="UP001165120">
    <property type="component" value="Unassembled WGS sequence"/>
</dbReference>
<dbReference type="AlphaFoldDB" id="A0A9W6SYG0"/>
<dbReference type="InterPro" id="IPR018871">
    <property type="entry name" value="GLEYA_adhesin_domain"/>
</dbReference>
<accession>A0A9W6SYG0</accession>
<feature type="chain" id="PRO_5040850452" evidence="1">
    <location>
        <begin position="17"/>
        <end position="279"/>
    </location>
</feature>
<dbReference type="EMBL" id="BSXN01000631">
    <property type="protein sequence ID" value="GME69286.1"/>
    <property type="molecule type" value="Genomic_DNA"/>
</dbReference>
<evidence type="ECO:0000313" key="4">
    <source>
        <dbReference type="Proteomes" id="UP001165120"/>
    </source>
</evidence>
<keyword evidence="1" id="KW-0732">Signal</keyword>
<feature type="signal peptide" evidence="1">
    <location>
        <begin position="1"/>
        <end position="16"/>
    </location>
</feature>
<evidence type="ECO:0000259" key="2">
    <source>
        <dbReference type="Pfam" id="PF10528"/>
    </source>
</evidence>
<name>A0A9W6SYG0_CANBO</name>
<dbReference type="Pfam" id="PF10528">
    <property type="entry name" value="GLEYA"/>
    <property type="match status" value="1"/>
</dbReference>
<reference evidence="3" key="1">
    <citation type="submission" date="2023-04" db="EMBL/GenBank/DDBJ databases">
        <title>Candida boidinii NBRC 10035.</title>
        <authorList>
            <person name="Ichikawa N."/>
            <person name="Sato H."/>
            <person name="Tonouchi N."/>
        </authorList>
    </citation>
    <scope>NUCLEOTIDE SEQUENCE</scope>
    <source>
        <strain evidence="3">NBRC 10035</strain>
    </source>
</reference>
<evidence type="ECO:0000313" key="3">
    <source>
        <dbReference type="EMBL" id="GME69286.1"/>
    </source>
</evidence>
<feature type="domain" description="GLEYA adhesin" evidence="2">
    <location>
        <begin position="122"/>
        <end position="220"/>
    </location>
</feature>
<proteinExistence type="predicted"/>
<protein>
    <submittedName>
        <fullName evidence="3">Unnamed protein product</fullName>
    </submittedName>
</protein>
<dbReference type="Gene3D" id="2.60.120.1560">
    <property type="match status" value="1"/>
</dbReference>
<gene>
    <name evidence="3" type="ORF">Cboi02_000220300</name>
</gene>
<comment type="caution">
    <text evidence="3">The sequence shown here is derived from an EMBL/GenBank/DDBJ whole genome shotgun (WGS) entry which is preliminary data.</text>
</comment>
<sequence length="279" mass="30357">MLGITNLKRIFAGVLAFNVASSLADIIPWSENQFYQEIHGCNGFSDFSADDLLDGFNVKVFENPAGDWDDYSLYYTAYSNAATYYASNSKITDIGASISTMDYYYVTTDIYGMQNIDISQVVFEFTGFLYIEEPGIYLVHIPAVDTGVAVYIGTANSGMSCCGEVGTGDSVWGYTVIVSRVVAGIPAYGTGAQYLAKGYYPIKIVAANTNHNYILDVQFITPEKEYTNIGSWVKNLPSSKCFVNTVVASDTMDIVVAHTTGHDIVSKLVDGTRVSLLGS</sequence>
<keyword evidence="4" id="KW-1185">Reference proteome</keyword>
<evidence type="ECO:0000256" key="1">
    <source>
        <dbReference type="SAM" id="SignalP"/>
    </source>
</evidence>